<dbReference type="InterPro" id="IPR036056">
    <property type="entry name" value="Fibrinogen-like_C"/>
</dbReference>
<gene>
    <name evidence="2" type="ORF">LSH36_66g07026</name>
</gene>
<feature type="domain" description="Fibrinogen C-terminal" evidence="1">
    <location>
        <begin position="1"/>
        <end position="131"/>
    </location>
</feature>
<dbReference type="InterPro" id="IPR002181">
    <property type="entry name" value="Fibrinogen_a/b/g_C_dom"/>
</dbReference>
<reference evidence="2" key="1">
    <citation type="journal article" date="2023" name="Mol. Biol. Evol.">
        <title>Third-Generation Sequencing Reveals the Adaptive Role of the Epigenome in Three Deep-Sea Polychaetes.</title>
        <authorList>
            <person name="Perez M."/>
            <person name="Aroh O."/>
            <person name="Sun Y."/>
            <person name="Lan Y."/>
            <person name="Juniper S.K."/>
            <person name="Young C.R."/>
            <person name="Angers B."/>
            <person name="Qian P.Y."/>
        </authorList>
    </citation>
    <scope>NUCLEOTIDE SEQUENCE</scope>
    <source>
        <strain evidence="2">P08H-3</strain>
    </source>
</reference>
<protein>
    <recommendedName>
        <fullName evidence="1">Fibrinogen C-terminal domain-containing protein</fullName>
    </recommendedName>
</protein>
<dbReference type="SUPFAM" id="SSF56496">
    <property type="entry name" value="Fibrinogen C-terminal domain-like"/>
    <property type="match status" value="1"/>
</dbReference>
<accession>A0AAD9K543</accession>
<evidence type="ECO:0000259" key="1">
    <source>
        <dbReference type="PROSITE" id="PS51406"/>
    </source>
</evidence>
<dbReference type="PANTHER" id="PTHR19143:SF444">
    <property type="entry name" value="PROTEIN SCABROUS"/>
    <property type="match status" value="1"/>
</dbReference>
<evidence type="ECO:0000313" key="3">
    <source>
        <dbReference type="Proteomes" id="UP001208570"/>
    </source>
</evidence>
<dbReference type="PROSITE" id="PS51406">
    <property type="entry name" value="FIBRINOGEN_C_2"/>
    <property type="match status" value="1"/>
</dbReference>
<proteinExistence type="predicted"/>
<dbReference type="Gene3D" id="3.90.215.10">
    <property type="entry name" value="Gamma Fibrinogen, chain A, domain 1"/>
    <property type="match status" value="1"/>
</dbReference>
<dbReference type="InterPro" id="IPR014716">
    <property type="entry name" value="Fibrinogen_a/b/g_C_1"/>
</dbReference>
<dbReference type="Proteomes" id="UP001208570">
    <property type="component" value="Unassembled WGS sequence"/>
</dbReference>
<name>A0AAD9K543_9ANNE</name>
<comment type="caution">
    <text evidence="2">The sequence shown here is derived from an EMBL/GenBank/DDBJ whole genome shotgun (WGS) entry which is preliminary data.</text>
</comment>
<evidence type="ECO:0000313" key="2">
    <source>
        <dbReference type="EMBL" id="KAK2164308.1"/>
    </source>
</evidence>
<organism evidence="2 3">
    <name type="scientific">Paralvinella palmiformis</name>
    <dbReference type="NCBI Taxonomy" id="53620"/>
    <lineage>
        <taxon>Eukaryota</taxon>
        <taxon>Metazoa</taxon>
        <taxon>Spiralia</taxon>
        <taxon>Lophotrochozoa</taxon>
        <taxon>Annelida</taxon>
        <taxon>Polychaeta</taxon>
        <taxon>Sedentaria</taxon>
        <taxon>Canalipalpata</taxon>
        <taxon>Terebellida</taxon>
        <taxon>Terebelliformia</taxon>
        <taxon>Alvinellidae</taxon>
        <taxon>Paralvinella</taxon>
    </lineage>
</organism>
<dbReference type="EMBL" id="JAODUP010000066">
    <property type="protein sequence ID" value="KAK2164308.1"/>
    <property type="molecule type" value="Genomic_DNA"/>
</dbReference>
<dbReference type="InterPro" id="IPR050373">
    <property type="entry name" value="Fibrinogen_C-term_domain"/>
</dbReference>
<dbReference type="PANTHER" id="PTHR19143">
    <property type="entry name" value="FIBRINOGEN/TENASCIN/ANGIOPOEITIN"/>
    <property type="match status" value="1"/>
</dbReference>
<sequence>MSQGKTYTLRVNYSLNSGKYWLSIYDNFVVGPESTSYKLSVSKFSSDSTGVDGLAEYNNMKFSTADKDNDQDDSRNCAEENQAGWWFKDCDSVVTLTGIYNQQVPRGVSLKGNTNSARRITYVSMMFLSKE</sequence>
<dbReference type="SMART" id="SM00186">
    <property type="entry name" value="FBG"/>
    <property type="match status" value="1"/>
</dbReference>
<keyword evidence="3" id="KW-1185">Reference proteome</keyword>
<dbReference type="Pfam" id="PF00147">
    <property type="entry name" value="Fibrinogen_C"/>
    <property type="match status" value="1"/>
</dbReference>
<dbReference type="AlphaFoldDB" id="A0AAD9K543"/>
<dbReference type="GO" id="GO:0005615">
    <property type="term" value="C:extracellular space"/>
    <property type="evidence" value="ECO:0007669"/>
    <property type="project" value="TreeGrafter"/>
</dbReference>